<accession>A0A5B0NYV1</accession>
<proteinExistence type="predicted"/>
<evidence type="ECO:0000313" key="2">
    <source>
        <dbReference type="Proteomes" id="UP000324748"/>
    </source>
</evidence>
<protein>
    <submittedName>
        <fullName evidence="1">Uncharacterized protein</fullName>
    </submittedName>
</protein>
<comment type="caution">
    <text evidence="1">The sequence shown here is derived from an EMBL/GenBank/DDBJ whole genome shotgun (WGS) entry which is preliminary data.</text>
</comment>
<dbReference type="Proteomes" id="UP000324748">
    <property type="component" value="Unassembled WGS sequence"/>
</dbReference>
<organism evidence="1 2">
    <name type="scientific">Puccinia graminis f. sp. tritici</name>
    <dbReference type="NCBI Taxonomy" id="56615"/>
    <lineage>
        <taxon>Eukaryota</taxon>
        <taxon>Fungi</taxon>
        <taxon>Dikarya</taxon>
        <taxon>Basidiomycota</taxon>
        <taxon>Pucciniomycotina</taxon>
        <taxon>Pucciniomycetes</taxon>
        <taxon>Pucciniales</taxon>
        <taxon>Pucciniaceae</taxon>
        <taxon>Puccinia</taxon>
    </lineage>
</organism>
<dbReference type="AlphaFoldDB" id="A0A5B0NYV1"/>
<dbReference type="EMBL" id="VSWC01000079">
    <property type="protein sequence ID" value="KAA1094385.1"/>
    <property type="molecule type" value="Genomic_DNA"/>
</dbReference>
<evidence type="ECO:0000313" key="1">
    <source>
        <dbReference type="EMBL" id="KAA1094385.1"/>
    </source>
</evidence>
<name>A0A5B0NYV1_PUCGR</name>
<keyword evidence="2" id="KW-1185">Reference proteome</keyword>
<sequence length="222" mass="25040">MLSGNINLRSVGHYPSFEAPLDQSDLNAESNLFLSGDNVIQAQDFPTHQDYTQSQYNSKDKSHCESLESGDGDITWKKVVDQSHWKSDYGLYLPGEDSIQIQNCPTHSDSPQCQTHNKNKSNCEALGLGDCYLAWEHQLDQPKWKADLDFSFCGEDLTGLQDHQTNQDYSQVADYSKHKIPEALMEGNTSGVPGISLTHSFNKCDKDSLEEIKDEKRCQKFL</sequence>
<reference evidence="1 2" key="1">
    <citation type="submission" date="2019-05" db="EMBL/GenBank/DDBJ databases">
        <title>Emergence of the Ug99 lineage of the wheat stem rust pathogen through somatic hybridization.</title>
        <authorList>
            <person name="Li F."/>
            <person name="Upadhyaya N.M."/>
            <person name="Sperschneider J."/>
            <person name="Matny O."/>
            <person name="Nguyen-Phuc H."/>
            <person name="Mago R."/>
            <person name="Raley C."/>
            <person name="Miller M.E."/>
            <person name="Silverstein K.A.T."/>
            <person name="Henningsen E."/>
            <person name="Hirsch C.D."/>
            <person name="Visser B."/>
            <person name="Pretorius Z.A."/>
            <person name="Steffenson B.J."/>
            <person name="Schwessinger B."/>
            <person name="Dodds P.N."/>
            <person name="Figueroa M."/>
        </authorList>
    </citation>
    <scope>NUCLEOTIDE SEQUENCE [LARGE SCALE GENOMIC DNA]</scope>
    <source>
        <strain evidence="1">21-0</strain>
    </source>
</reference>
<gene>
    <name evidence="1" type="ORF">PGT21_019830</name>
</gene>